<keyword evidence="10" id="KW-0539">Nucleus</keyword>
<sequence length="874" mass="101726">MQVKNKLITGGVNPIYNCLAIKENAVFFGCSNQIFVYDMYNQNKVIQTLNFHKKRLNTLKFIEKSENYYLISGSADGQICLWENTSKNIFEISYKIVQKIKLEGSISFISTRYVAGQNYVLVGDCEGLVQIFKFQEEIQEEKLQKLDEIKFPEKSIIEAADLHLLDFENQNKLIISLGSLDRQIHVYIFNLKEKQKFEYKLSLSGHNDAITALNFKYLINPQTQQQYLLLASASKQHHIRLYKIQLKKDIQENIDNFDKKTSFVLDKEYYISLDSILKSHTDHVISLDWGLHNLENGSQTNENDIALISASFDFSIIVWILEDNIWVCKARLGQISGNKHAFFNAQFSSDYKHIISYTYNGALNVWKRVNLTEFRYDTINTVTGHISYVTDLDWDSGNNLLVTCSQDQTSRVFGENKEEKIWHEFSRAQIHGYDINSIKFLTLQDKFKEEFKDRDFCDLIICGADEKVLRLLEPPAHFVNFVNTQSKTKLRLYIPNKEEEEKVINQEATQKSGILQYKTQTEGGLQVLGLMTKNVAIREKISDYHDYTQYEGEENQGGEKKLAKAGEGESEINFKVETDYKIPPSEDFLEKHTLWPEINKFYGHGYEISCLTSNHKGSVIVSACKSQTKDQSMILFYDPKTYAIVDRLSFHNYTIQQLEFSHDDELLASVSRDRYFALFKLNKQKNKYELYFSSQSHTRIIWSLAFTHDSKFLATGSRDNRFKIWKINNNPKNQQNQNENQNQKENEKCTLIAEKVFKKNPVTAVAFSKHQGKCQKTQNLYYLMAVGFENGLVEVYKFFDFEQKLQQQEQIQQQQENKENNKLVLVGQYPSQFEHSNIVKRIKFRKTTSEVSNVFEIASCSSDHSMRLLELTIE</sequence>
<organism evidence="12 13">
    <name type="scientific">Pseudocohnilembus persalinus</name>
    <name type="common">Ciliate</name>
    <dbReference type="NCBI Taxonomy" id="266149"/>
    <lineage>
        <taxon>Eukaryota</taxon>
        <taxon>Sar</taxon>
        <taxon>Alveolata</taxon>
        <taxon>Ciliophora</taxon>
        <taxon>Intramacronucleata</taxon>
        <taxon>Oligohymenophorea</taxon>
        <taxon>Scuticociliatia</taxon>
        <taxon>Philasterida</taxon>
        <taxon>Pseudocohnilembidae</taxon>
        <taxon>Pseudocohnilembus</taxon>
    </lineage>
</organism>
<dbReference type="InterPro" id="IPR015943">
    <property type="entry name" value="WD40/YVTN_repeat-like_dom_sf"/>
</dbReference>
<dbReference type="InParanoid" id="A0A0V0QA89"/>
<feature type="repeat" description="WD" evidence="11">
    <location>
        <begin position="694"/>
        <end position="735"/>
    </location>
</feature>
<dbReference type="UniPathway" id="UPA00988"/>
<dbReference type="InterPro" id="IPR036322">
    <property type="entry name" value="WD40_repeat_dom_sf"/>
</dbReference>
<dbReference type="OrthoDB" id="27911at2759"/>
<protein>
    <recommendedName>
        <fullName evidence="5">Elongator complex protein 2</fullName>
    </recommendedName>
</protein>
<dbReference type="Pfam" id="PF00400">
    <property type="entry name" value="WD40"/>
    <property type="match status" value="3"/>
</dbReference>
<evidence type="ECO:0000256" key="3">
    <source>
        <dbReference type="ARBA" id="ARBA00005043"/>
    </source>
</evidence>
<evidence type="ECO:0000256" key="7">
    <source>
        <dbReference type="ARBA" id="ARBA00022574"/>
    </source>
</evidence>
<dbReference type="PANTHER" id="PTHR44111:SF1">
    <property type="entry name" value="ELONGATOR COMPLEX PROTEIN 2"/>
    <property type="match status" value="1"/>
</dbReference>
<comment type="pathway">
    <text evidence="3">tRNA modification; 5-methoxycarbonylmethyl-2-thiouridine-tRNA biosynthesis.</text>
</comment>
<dbReference type="Gene3D" id="2.130.10.10">
    <property type="entry name" value="YVTN repeat-like/Quinoprotein amine dehydrogenase"/>
    <property type="match status" value="3"/>
</dbReference>
<keyword evidence="7 11" id="KW-0853">WD repeat</keyword>
<evidence type="ECO:0000313" key="13">
    <source>
        <dbReference type="Proteomes" id="UP000054937"/>
    </source>
</evidence>
<comment type="caution">
    <text evidence="12">The sequence shown here is derived from an EMBL/GenBank/DDBJ whole genome shotgun (WGS) entry which is preliminary data.</text>
</comment>
<dbReference type="GO" id="GO:0002098">
    <property type="term" value="P:tRNA wobble uridine modification"/>
    <property type="evidence" value="ECO:0007669"/>
    <property type="project" value="InterPro"/>
</dbReference>
<feature type="repeat" description="WD" evidence="11">
    <location>
        <begin position="382"/>
        <end position="413"/>
    </location>
</feature>
<dbReference type="OMA" id="NPRSHCL"/>
<proteinExistence type="inferred from homology"/>
<dbReference type="SUPFAM" id="SSF50978">
    <property type="entry name" value="WD40 repeat-like"/>
    <property type="match status" value="2"/>
</dbReference>
<evidence type="ECO:0000256" key="10">
    <source>
        <dbReference type="ARBA" id="ARBA00023242"/>
    </source>
</evidence>
<evidence type="ECO:0000256" key="4">
    <source>
        <dbReference type="ARBA" id="ARBA00005881"/>
    </source>
</evidence>
<name>A0A0V0QA89_PSEPJ</name>
<dbReference type="SMART" id="SM00320">
    <property type="entry name" value="WD40"/>
    <property type="match status" value="10"/>
</dbReference>
<evidence type="ECO:0000313" key="12">
    <source>
        <dbReference type="EMBL" id="KRW98980.1"/>
    </source>
</evidence>
<dbReference type="PROSITE" id="PS50294">
    <property type="entry name" value="WD_REPEATS_REGION"/>
    <property type="match status" value="1"/>
</dbReference>
<dbReference type="PROSITE" id="PS50082">
    <property type="entry name" value="WD_REPEATS_2"/>
    <property type="match status" value="3"/>
</dbReference>
<evidence type="ECO:0000256" key="11">
    <source>
        <dbReference type="PROSITE-ProRule" id="PRU00221"/>
    </source>
</evidence>
<dbReference type="PANTHER" id="PTHR44111">
    <property type="entry name" value="ELONGATOR COMPLEX PROTEIN 2"/>
    <property type="match status" value="1"/>
</dbReference>
<evidence type="ECO:0000256" key="5">
    <source>
        <dbReference type="ARBA" id="ARBA00020267"/>
    </source>
</evidence>
<keyword evidence="6" id="KW-0963">Cytoplasm</keyword>
<dbReference type="AlphaFoldDB" id="A0A0V0QA89"/>
<evidence type="ECO:0000256" key="6">
    <source>
        <dbReference type="ARBA" id="ARBA00022490"/>
    </source>
</evidence>
<comment type="similarity">
    <text evidence="4">Belongs to the WD repeat ELP2 family.</text>
</comment>
<keyword evidence="8" id="KW-0819">tRNA processing</keyword>
<accession>A0A0V0QA89</accession>
<dbReference type="GO" id="GO:0005737">
    <property type="term" value="C:cytoplasm"/>
    <property type="evidence" value="ECO:0007669"/>
    <property type="project" value="UniProtKB-SubCell"/>
</dbReference>
<feature type="repeat" description="WD" evidence="11">
    <location>
        <begin position="49"/>
        <end position="83"/>
    </location>
</feature>
<comment type="subcellular location">
    <subcellularLocation>
        <location evidence="2">Cytoplasm</location>
    </subcellularLocation>
    <subcellularLocation>
        <location evidence="1">Nucleus</location>
    </subcellularLocation>
</comment>
<dbReference type="InterPro" id="IPR001680">
    <property type="entry name" value="WD40_rpt"/>
</dbReference>
<gene>
    <name evidence="12" type="ORF">PPERSA_11581</name>
</gene>
<evidence type="ECO:0000256" key="8">
    <source>
        <dbReference type="ARBA" id="ARBA00022694"/>
    </source>
</evidence>
<evidence type="ECO:0000256" key="9">
    <source>
        <dbReference type="ARBA" id="ARBA00022737"/>
    </source>
</evidence>
<keyword evidence="13" id="KW-1185">Reference proteome</keyword>
<dbReference type="GO" id="GO:0005634">
    <property type="term" value="C:nucleus"/>
    <property type="evidence" value="ECO:0007669"/>
    <property type="project" value="UniProtKB-SubCell"/>
</dbReference>
<reference evidence="12 13" key="1">
    <citation type="journal article" date="2015" name="Sci. Rep.">
        <title>Genome of the facultative scuticociliatosis pathogen Pseudocohnilembus persalinus provides insight into its virulence through horizontal gene transfer.</title>
        <authorList>
            <person name="Xiong J."/>
            <person name="Wang G."/>
            <person name="Cheng J."/>
            <person name="Tian M."/>
            <person name="Pan X."/>
            <person name="Warren A."/>
            <person name="Jiang C."/>
            <person name="Yuan D."/>
            <person name="Miao W."/>
        </authorList>
    </citation>
    <scope>NUCLEOTIDE SEQUENCE [LARGE SCALE GENOMIC DNA]</scope>
    <source>
        <strain evidence="12">36N120E</strain>
    </source>
</reference>
<dbReference type="GO" id="GO:0033588">
    <property type="term" value="C:elongator holoenzyme complex"/>
    <property type="evidence" value="ECO:0007669"/>
    <property type="project" value="InterPro"/>
</dbReference>
<dbReference type="EMBL" id="LDAU01000223">
    <property type="protein sequence ID" value="KRW98980.1"/>
    <property type="molecule type" value="Genomic_DNA"/>
</dbReference>
<dbReference type="InterPro" id="IPR037289">
    <property type="entry name" value="Elp2"/>
</dbReference>
<dbReference type="Proteomes" id="UP000054937">
    <property type="component" value="Unassembled WGS sequence"/>
</dbReference>
<evidence type="ECO:0000256" key="1">
    <source>
        <dbReference type="ARBA" id="ARBA00004123"/>
    </source>
</evidence>
<evidence type="ECO:0000256" key="2">
    <source>
        <dbReference type="ARBA" id="ARBA00004496"/>
    </source>
</evidence>
<keyword evidence="9" id="KW-0677">Repeat</keyword>